<dbReference type="Gene3D" id="3.30.420.10">
    <property type="entry name" value="Ribonuclease H-like superfamily/Ribonuclease H"/>
    <property type="match status" value="1"/>
</dbReference>
<accession>A0A4C1TCA0</accession>
<dbReference type="InterPro" id="IPR052709">
    <property type="entry name" value="Transposase-MT_Hybrid"/>
</dbReference>
<sequence>MKKLCSRSNPHNLTEVQEKDRITWCNTLLTRFKEEAANFVWDIVTGDEIRIYCYNSKTKQQSTIWVYRDEPKTTKVARERSASKRMIAFLNKTGHMATVVL</sequence>
<gene>
    <name evidence="1" type="ORF">EVAR_5963_1</name>
</gene>
<dbReference type="InterPro" id="IPR036397">
    <property type="entry name" value="RNaseH_sf"/>
</dbReference>
<proteinExistence type="predicted"/>
<evidence type="ECO:0000313" key="1">
    <source>
        <dbReference type="EMBL" id="GBP12149.1"/>
    </source>
</evidence>
<comment type="caution">
    <text evidence="1">The sequence shown here is derived from an EMBL/GenBank/DDBJ whole genome shotgun (WGS) entry which is preliminary data.</text>
</comment>
<name>A0A4C1TCA0_EUMVA</name>
<protein>
    <recommendedName>
        <fullName evidence="3">Mariner Mos1 transposase</fullName>
    </recommendedName>
</protein>
<evidence type="ECO:0000313" key="2">
    <source>
        <dbReference type="Proteomes" id="UP000299102"/>
    </source>
</evidence>
<dbReference type="EMBL" id="BGZK01000049">
    <property type="protein sequence ID" value="GBP12149.1"/>
    <property type="molecule type" value="Genomic_DNA"/>
</dbReference>
<dbReference type="PANTHER" id="PTHR46060:SF1">
    <property type="entry name" value="MARINER MOS1 TRANSPOSASE-LIKE PROTEIN"/>
    <property type="match status" value="1"/>
</dbReference>
<dbReference type="OrthoDB" id="10017160at2759"/>
<keyword evidence="2" id="KW-1185">Reference proteome</keyword>
<dbReference type="AlphaFoldDB" id="A0A4C1TCA0"/>
<dbReference type="GO" id="GO:0003676">
    <property type="term" value="F:nucleic acid binding"/>
    <property type="evidence" value="ECO:0007669"/>
    <property type="project" value="InterPro"/>
</dbReference>
<evidence type="ECO:0008006" key="3">
    <source>
        <dbReference type="Google" id="ProtNLM"/>
    </source>
</evidence>
<reference evidence="1 2" key="1">
    <citation type="journal article" date="2019" name="Commun. Biol.">
        <title>The bagworm genome reveals a unique fibroin gene that provides high tensile strength.</title>
        <authorList>
            <person name="Kono N."/>
            <person name="Nakamura H."/>
            <person name="Ohtoshi R."/>
            <person name="Tomita M."/>
            <person name="Numata K."/>
            <person name="Arakawa K."/>
        </authorList>
    </citation>
    <scope>NUCLEOTIDE SEQUENCE [LARGE SCALE GENOMIC DNA]</scope>
</reference>
<dbReference type="PANTHER" id="PTHR46060">
    <property type="entry name" value="MARINER MOS1 TRANSPOSASE-LIKE PROTEIN"/>
    <property type="match status" value="1"/>
</dbReference>
<organism evidence="1 2">
    <name type="scientific">Eumeta variegata</name>
    <name type="common">Bagworm moth</name>
    <name type="synonym">Eumeta japonica</name>
    <dbReference type="NCBI Taxonomy" id="151549"/>
    <lineage>
        <taxon>Eukaryota</taxon>
        <taxon>Metazoa</taxon>
        <taxon>Ecdysozoa</taxon>
        <taxon>Arthropoda</taxon>
        <taxon>Hexapoda</taxon>
        <taxon>Insecta</taxon>
        <taxon>Pterygota</taxon>
        <taxon>Neoptera</taxon>
        <taxon>Endopterygota</taxon>
        <taxon>Lepidoptera</taxon>
        <taxon>Glossata</taxon>
        <taxon>Ditrysia</taxon>
        <taxon>Tineoidea</taxon>
        <taxon>Psychidae</taxon>
        <taxon>Oiketicinae</taxon>
        <taxon>Eumeta</taxon>
    </lineage>
</organism>
<dbReference type="Proteomes" id="UP000299102">
    <property type="component" value="Unassembled WGS sequence"/>
</dbReference>